<evidence type="ECO:0000313" key="1">
    <source>
        <dbReference type="EMBL" id="KKL79736.1"/>
    </source>
</evidence>
<comment type="caution">
    <text evidence="1">The sequence shown here is derived from an EMBL/GenBank/DDBJ whole genome shotgun (WGS) entry which is preliminary data.</text>
</comment>
<protein>
    <submittedName>
        <fullName evidence="1">Uncharacterized protein</fullName>
    </submittedName>
</protein>
<dbReference type="AlphaFoldDB" id="A0A0F9FMI4"/>
<proteinExistence type="predicted"/>
<sequence>LPTFTPTIGAAGSAICTIAVGAIWPLGTVLTWNGLLAGVLAPTAGVGHGQSGNVESFDGGGIIVEAGILSIVNATADATAEIDWTIVWKPVGALCNVTIL</sequence>
<accession>A0A0F9FMI4</accession>
<organism evidence="1">
    <name type="scientific">marine sediment metagenome</name>
    <dbReference type="NCBI Taxonomy" id="412755"/>
    <lineage>
        <taxon>unclassified sequences</taxon>
        <taxon>metagenomes</taxon>
        <taxon>ecological metagenomes</taxon>
    </lineage>
</organism>
<dbReference type="EMBL" id="LAZR01023079">
    <property type="protein sequence ID" value="KKL79736.1"/>
    <property type="molecule type" value="Genomic_DNA"/>
</dbReference>
<gene>
    <name evidence="1" type="ORF">LCGC14_2011790</name>
</gene>
<name>A0A0F9FMI4_9ZZZZ</name>
<reference evidence="1" key="1">
    <citation type="journal article" date="2015" name="Nature">
        <title>Complex archaea that bridge the gap between prokaryotes and eukaryotes.</title>
        <authorList>
            <person name="Spang A."/>
            <person name="Saw J.H."/>
            <person name="Jorgensen S.L."/>
            <person name="Zaremba-Niedzwiedzka K."/>
            <person name="Martijn J."/>
            <person name="Lind A.E."/>
            <person name="van Eijk R."/>
            <person name="Schleper C."/>
            <person name="Guy L."/>
            <person name="Ettema T.J."/>
        </authorList>
    </citation>
    <scope>NUCLEOTIDE SEQUENCE</scope>
</reference>
<feature type="non-terminal residue" evidence="1">
    <location>
        <position position="1"/>
    </location>
</feature>